<dbReference type="Pfam" id="PF08522">
    <property type="entry name" value="BT_3987-like_N"/>
    <property type="match status" value="1"/>
</dbReference>
<dbReference type="SUPFAM" id="SSF49785">
    <property type="entry name" value="Galactose-binding domain-like"/>
    <property type="match status" value="1"/>
</dbReference>
<protein>
    <submittedName>
        <fullName evidence="2">F5/8 type C domain</fullName>
    </submittedName>
</protein>
<dbReference type="EMBL" id="CZBI01000001">
    <property type="protein sequence ID" value="CUP53121.1"/>
    <property type="molecule type" value="Genomic_DNA"/>
</dbReference>
<evidence type="ECO:0000313" key="3">
    <source>
        <dbReference type="Proteomes" id="UP000095541"/>
    </source>
</evidence>
<name>A0A174P0Z4_BACT4</name>
<dbReference type="RefSeq" id="WP_172685099.1">
    <property type="nucleotide sequence ID" value="NZ_CZBI01000001.1"/>
</dbReference>
<evidence type="ECO:0000259" key="1">
    <source>
        <dbReference type="PROSITE" id="PS50022"/>
    </source>
</evidence>
<dbReference type="AlphaFoldDB" id="A0A174P0Z4"/>
<proteinExistence type="predicted"/>
<reference evidence="2 3" key="1">
    <citation type="submission" date="2015-09" db="EMBL/GenBank/DDBJ databases">
        <authorList>
            <consortium name="Pathogen Informatics"/>
        </authorList>
    </citation>
    <scope>NUCLEOTIDE SEQUENCE [LARGE SCALE GENOMIC DNA]</scope>
    <source>
        <strain evidence="2 3">2789STDY5834945</strain>
    </source>
</reference>
<dbReference type="InterPro" id="IPR013728">
    <property type="entry name" value="BT_3987-like_N"/>
</dbReference>
<dbReference type="PROSITE" id="PS51257">
    <property type="entry name" value="PROKAR_LIPOPROTEIN"/>
    <property type="match status" value="1"/>
</dbReference>
<gene>
    <name evidence="2" type="ORF">ERS852557_00908</name>
</gene>
<dbReference type="Pfam" id="PF00754">
    <property type="entry name" value="F5_F8_type_C"/>
    <property type="match status" value="1"/>
</dbReference>
<sequence>MKINKYFLGLLTVAGLFSFQSCDDESYDVVGNPDNLIYFPSKGQLDNVSAAVETFTVVSTPVGYFGDEIYAKFGVSATRPMDGTATVTATIDNSLVETFNTENGTEYKTTSAAVLQKASVSVGSGAYISSDSIEVVIPEDKYSGLSEKGTYLIPVRLESTTRGKVTVTKNLAYVVVNLEEKLIKEDAGSGDITGTKVSDRSVWTATTTDASVDENSIACIFDGNTGSGASFSNEENPIFTLDMHATNKVTALYFKNSSSSWGSYYNFSRIGVELSTDGNNWTDAGTAAPVVENNTDQYIILYGAVPARYVRLSLQWSSGGGSWGYYYRTFNELDVYVE</sequence>
<feature type="domain" description="F5/8 type C" evidence="1">
    <location>
        <begin position="185"/>
        <end position="332"/>
    </location>
</feature>
<dbReference type="Proteomes" id="UP000095541">
    <property type="component" value="Unassembled WGS sequence"/>
</dbReference>
<dbReference type="InterPro" id="IPR000421">
    <property type="entry name" value="FA58C"/>
</dbReference>
<dbReference type="Gene3D" id="2.60.40.1740">
    <property type="entry name" value="hypothetical protein (bacova_03559)"/>
    <property type="match status" value="1"/>
</dbReference>
<dbReference type="Gene3D" id="2.60.120.260">
    <property type="entry name" value="Galactose-binding domain-like"/>
    <property type="match status" value="1"/>
</dbReference>
<accession>A0A174P0Z4</accession>
<organism evidence="2 3">
    <name type="scientific">Bacteroides thetaiotaomicron</name>
    <dbReference type="NCBI Taxonomy" id="818"/>
    <lineage>
        <taxon>Bacteria</taxon>
        <taxon>Pseudomonadati</taxon>
        <taxon>Bacteroidota</taxon>
        <taxon>Bacteroidia</taxon>
        <taxon>Bacteroidales</taxon>
        <taxon>Bacteroidaceae</taxon>
        <taxon>Bacteroides</taxon>
    </lineage>
</organism>
<dbReference type="InterPro" id="IPR008979">
    <property type="entry name" value="Galactose-bd-like_sf"/>
</dbReference>
<dbReference type="PROSITE" id="PS50022">
    <property type="entry name" value="FA58C_3"/>
    <property type="match status" value="1"/>
</dbReference>
<evidence type="ECO:0000313" key="2">
    <source>
        <dbReference type="EMBL" id="CUP53121.1"/>
    </source>
</evidence>